<comment type="caution">
    <text evidence="1">The sequence shown here is derived from an EMBL/GenBank/DDBJ whole genome shotgun (WGS) entry which is preliminary data.</text>
</comment>
<proteinExistence type="predicted"/>
<dbReference type="EMBL" id="JARQWQ010000091">
    <property type="protein sequence ID" value="KAK2552062.1"/>
    <property type="molecule type" value="Genomic_DNA"/>
</dbReference>
<keyword evidence="2" id="KW-1185">Reference proteome</keyword>
<sequence length="84" mass="9559">MQTVIHVEPPRTETGQAGRDGKLAHAMLYYNNRDIAKNLEGMSDNIRNFCQLNEIYLKETSPGVRIDNPIGIQNTIPIDHYMCL</sequence>
<accession>A0AAD9UWA7</accession>
<evidence type="ECO:0000313" key="1">
    <source>
        <dbReference type="EMBL" id="KAK2552062.1"/>
    </source>
</evidence>
<gene>
    <name evidence="1" type="ORF">P5673_027095</name>
</gene>
<dbReference type="Proteomes" id="UP001249851">
    <property type="component" value="Unassembled WGS sequence"/>
</dbReference>
<reference evidence="1" key="1">
    <citation type="journal article" date="2023" name="G3 (Bethesda)">
        <title>Whole genome assembly and annotation of the endangered Caribbean coral Acropora cervicornis.</title>
        <authorList>
            <person name="Selwyn J.D."/>
            <person name="Vollmer S.V."/>
        </authorList>
    </citation>
    <scope>NUCLEOTIDE SEQUENCE</scope>
    <source>
        <strain evidence="1">K2</strain>
    </source>
</reference>
<protein>
    <submittedName>
        <fullName evidence="1">Uncharacterized protein</fullName>
    </submittedName>
</protein>
<feature type="non-terminal residue" evidence="1">
    <location>
        <position position="1"/>
    </location>
</feature>
<reference evidence="1" key="2">
    <citation type="journal article" date="2023" name="Science">
        <title>Genomic signatures of disease resistance in endangered staghorn corals.</title>
        <authorList>
            <person name="Vollmer S.V."/>
            <person name="Selwyn J.D."/>
            <person name="Despard B.A."/>
            <person name="Roesel C.L."/>
        </authorList>
    </citation>
    <scope>NUCLEOTIDE SEQUENCE</scope>
    <source>
        <strain evidence="1">K2</strain>
    </source>
</reference>
<organism evidence="1 2">
    <name type="scientific">Acropora cervicornis</name>
    <name type="common">Staghorn coral</name>
    <dbReference type="NCBI Taxonomy" id="6130"/>
    <lineage>
        <taxon>Eukaryota</taxon>
        <taxon>Metazoa</taxon>
        <taxon>Cnidaria</taxon>
        <taxon>Anthozoa</taxon>
        <taxon>Hexacorallia</taxon>
        <taxon>Scleractinia</taxon>
        <taxon>Astrocoeniina</taxon>
        <taxon>Acroporidae</taxon>
        <taxon>Acropora</taxon>
    </lineage>
</organism>
<dbReference type="AlphaFoldDB" id="A0AAD9UWA7"/>
<name>A0AAD9UWA7_ACRCE</name>
<evidence type="ECO:0000313" key="2">
    <source>
        <dbReference type="Proteomes" id="UP001249851"/>
    </source>
</evidence>